<protein>
    <submittedName>
        <fullName evidence="1">Uncharacterized protein</fullName>
    </submittedName>
</protein>
<comment type="caution">
    <text evidence="1">The sequence shown here is derived from an EMBL/GenBank/DDBJ whole genome shotgun (WGS) entry which is preliminary data.</text>
</comment>
<dbReference type="EMBL" id="CM047747">
    <property type="protein sequence ID" value="KAJ0018702.1"/>
    <property type="molecule type" value="Genomic_DNA"/>
</dbReference>
<gene>
    <name evidence="1" type="ORF">Pint_10058</name>
</gene>
<evidence type="ECO:0000313" key="1">
    <source>
        <dbReference type="EMBL" id="KAJ0018702.1"/>
    </source>
</evidence>
<name>A0ACC0XKX4_9ROSI</name>
<dbReference type="Proteomes" id="UP001163603">
    <property type="component" value="Chromosome 12"/>
</dbReference>
<sequence>MTNQSTLPQHRSYKWWLRIALYIFIVLVGYTLGRSYNVKGGKSKWIETLMQVAGFPALLLFYCVSALKNPTTSILQTQPRSPFIVASVYGSLGLLTAANCFLFSIGMLYLPVSTVTVISASQLGFNALFLFLLNSQKFTPLIINSLVLLTISSILLMFQDGSGDLSGVSKVKFAIGFICTLGGLLP</sequence>
<evidence type="ECO:0000313" key="2">
    <source>
        <dbReference type="Proteomes" id="UP001163603"/>
    </source>
</evidence>
<proteinExistence type="predicted"/>
<keyword evidence="2" id="KW-1185">Reference proteome</keyword>
<organism evidence="1 2">
    <name type="scientific">Pistacia integerrima</name>
    <dbReference type="NCBI Taxonomy" id="434235"/>
    <lineage>
        <taxon>Eukaryota</taxon>
        <taxon>Viridiplantae</taxon>
        <taxon>Streptophyta</taxon>
        <taxon>Embryophyta</taxon>
        <taxon>Tracheophyta</taxon>
        <taxon>Spermatophyta</taxon>
        <taxon>Magnoliopsida</taxon>
        <taxon>eudicotyledons</taxon>
        <taxon>Gunneridae</taxon>
        <taxon>Pentapetalae</taxon>
        <taxon>rosids</taxon>
        <taxon>malvids</taxon>
        <taxon>Sapindales</taxon>
        <taxon>Anacardiaceae</taxon>
        <taxon>Pistacia</taxon>
    </lineage>
</organism>
<reference evidence="2" key="1">
    <citation type="journal article" date="2023" name="G3 (Bethesda)">
        <title>Genome assembly and association tests identify interacting loci associated with vigor, precocity, and sex in interspecific pistachio rootstocks.</title>
        <authorList>
            <person name="Palmer W."/>
            <person name="Jacygrad E."/>
            <person name="Sagayaradj S."/>
            <person name="Cavanaugh K."/>
            <person name="Han R."/>
            <person name="Bertier L."/>
            <person name="Beede B."/>
            <person name="Kafkas S."/>
            <person name="Golino D."/>
            <person name="Preece J."/>
            <person name="Michelmore R."/>
        </authorList>
    </citation>
    <scope>NUCLEOTIDE SEQUENCE [LARGE SCALE GENOMIC DNA]</scope>
</reference>
<accession>A0ACC0XKX4</accession>